<comment type="caution">
    <text evidence="4">The sequence shown here is derived from an EMBL/GenBank/DDBJ whole genome shotgun (WGS) entry which is preliminary data.</text>
</comment>
<dbReference type="AlphaFoldDB" id="A0A3P3W5K4"/>
<reference evidence="4 5" key="1">
    <citation type="submission" date="2018-11" db="EMBL/GenBank/DDBJ databases">
        <title>Flavobacterium sp. nov., YIM 102701-2 draft genome.</title>
        <authorList>
            <person name="Li G."/>
            <person name="Jiang Y."/>
        </authorList>
    </citation>
    <scope>NUCLEOTIDE SEQUENCE [LARGE SCALE GENOMIC DNA]</scope>
    <source>
        <strain evidence="4 5">YIM 102701-2</strain>
    </source>
</reference>
<evidence type="ECO:0000259" key="3">
    <source>
        <dbReference type="Pfam" id="PF18942"/>
    </source>
</evidence>
<keyword evidence="5" id="KW-1185">Reference proteome</keyword>
<feature type="domain" description="DUF5689" evidence="3">
    <location>
        <begin position="41"/>
        <end position="265"/>
    </location>
</feature>
<feature type="region of interest" description="Disordered" evidence="1">
    <location>
        <begin position="268"/>
        <end position="297"/>
    </location>
</feature>
<evidence type="ECO:0000256" key="1">
    <source>
        <dbReference type="SAM" id="MobiDB-lite"/>
    </source>
</evidence>
<dbReference type="OrthoDB" id="1492759at2"/>
<dbReference type="Proteomes" id="UP000275719">
    <property type="component" value="Unassembled WGS sequence"/>
</dbReference>
<evidence type="ECO:0000313" key="5">
    <source>
        <dbReference type="Proteomes" id="UP000275719"/>
    </source>
</evidence>
<protein>
    <recommendedName>
        <fullName evidence="3">DUF5689 domain-containing protein</fullName>
    </recommendedName>
</protein>
<accession>A0A3P3W5K4</accession>
<dbReference type="RefSeq" id="WP_125019464.1">
    <property type="nucleotide sequence ID" value="NZ_RQVQ01000024.1"/>
</dbReference>
<gene>
    <name evidence="4" type="ORF">EG240_11115</name>
</gene>
<evidence type="ECO:0000313" key="4">
    <source>
        <dbReference type="EMBL" id="RRJ89657.1"/>
    </source>
</evidence>
<feature type="signal peptide" evidence="2">
    <location>
        <begin position="1"/>
        <end position="23"/>
    </location>
</feature>
<proteinExistence type="predicted"/>
<dbReference type="EMBL" id="RQVQ01000024">
    <property type="protein sequence ID" value="RRJ89657.1"/>
    <property type="molecule type" value="Genomic_DNA"/>
</dbReference>
<dbReference type="InterPro" id="IPR043744">
    <property type="entry name" value="DUF5689"/>
</dbReference>
<evidence type="ECO:0000256" key="2">
    <source>
        <dbReference type="SAM" id="SignalP"/>
    </source>
</evidence>
<dbReference type="PROSITE" id="PS51257">
    <property type="entry name" value="PROKAR_LIPOPROTEIN"/>
    <property type="match status" value="1"/>
</dbReference>
<organism evidence="4 5">
    <name type="scientific">Paenimyroides tangerinum</name>
    <dbReference type="NCBI Taxonomy" id="2488728"/>
    <lineage>
        <taxon>Bacteria</taxon>
        <taxon>Pseudomonadati</taxon>
        <taxon>Bacteroidota</taxon>
        <taxon>Flavobacteriia</taxon>
        <taxon>Flavobacteriales</taxon>
        <taxon>Flavobacteriaceae</taxon>
        <taxon>Paenimyroides</taxon>
    </lineage>
</organism>
<dbReference type="Pfam" id="PF18942">
    <property type="entry name" value="DUF5689"/>
    <property type="match status" value="1"/>
</dbReference>
<keyword evidence="2" id="KW-0732">Signal</keyword>
<feature type="chain" id="PRO_5017963721" description="DUF5689 domain-containing protein" evidence="2">
    <location>
        <begin position="24"/>
        <end position="476"/>
    </location>
</feature>
<sequence length="476" mass="51263">MKSNILKTALFLALSTALFSSCASDDYGVPSIDCVDPNITATKTVADIKSIATPTATQYTSDDIIEAVVVSSDKGGNFYKKIYLTSLDGQIGFSLAINQTDLYLDYQPGRKVFIKLKDLYVQMSHSTLAIGALFNGNVGQLPLTTYRNNIERSCKTLPEVDLVNEMTLQDALNDANLGKLIKLKDVQFAAAAIGQNYYNPANVLGGETNHIITNNAAETTKLIFRTGSFAEYGSLPVSDKRGTITGILTKFNNDYQFVSRFTTDINLTEQRDGEVNPNPDPVDPTDPTDPTAPSEPGANAVALFAGNTFEDFPAFVASLNSFGLQAYATQGAAGTGFNGGRSLHINTTGLTLTGNPYVFTTLYTATIPANATKISFYVKGTSAGKSLSLNLYNQAGQHQPFNVGDLTVNKLITPSDRDVVNNQYAGTINTNNQWVLVTLDISSLTNLSNNASQNYFALKIGGGTLYDLHLDNFVIE</sequence>
<name>A0A3P3W5K4_9FLAO</name>